<evidence type="ECO:0000256" key="3">
    <source>
        <dbReference type="ARBA" id="ARBA00022525"/>
    </source>
</evidence>
<dbReference type="Pfam" id="PF03227">
    <property type="entry name" value="GILT"/>
    <property type="match status" value="1"/>
</dbReference>
<protein>
    <recommendedName>
        <fullName evidence="8">Gamma interferon inducible lysosomal thiol reductase</fullName>
    </recommendedName>
</protein>
<reference evidence="6" key="1">
    <citation type="journal article" date="2020" name="Stud. Mycol.">
        <title>101 Dothideomycetes genomes: a test case for predicting lifestyles and emergence of pathogens.</title>
        <authorList>
            <person name="Haridas S."/>
            <person name="Albert R."/>
            <person name="Binder M."/>
            <person name="Bloem J."/>
            <person name="Labutti K."/>
            <person name="Salamov A."/>
            <person name="Andreopoulos B."/>
            <person name="Baker S."/>
            <person name="Barry K."/>
            <person name="Bills G."/>
            <person name="Bluhm B."/>
            <person name="Cannon C."/>
            <person name="Castanera R."/>
            <person name="Culley D."/>
            <person name="Daum C."/>
            <person name="Ezra D."/>
            <person name="Gonzalez J."/>
            <person name="Henrissat B."/>
            <person name="Kuo A."/>
            <person name="Liang C."/>
            <person name="Lipzen A."/>
            <person name="Lutzoni F."/>
            <person name="Magnuson J."/>
            <person name="Mondo S."/>
            <person name="Nolan M."/>
            <person name="Ohm R."/>
            <person name="Pangilinan J."/>
            <person name="Park H.-J."/>
            <person name="Ramirez L."/>
            <person name="Alfaro M."/>
            <person name="Sun H."/>
            <person name="Tritt A."/>
            <person name="Yoshinaga Y."/>
            <person name="Zwiers L.-H."/>
            <person name="Turgeon B."/>
            <person name="Goodwin S."/>
            <person name="Spatafora J."/>
            <person name="Crous P."/>
            <person name="Grigoriev I."/>
        </authorList>
    </citation>
    <scope>NUCLEOTIDE SEQUENCE</scope>
    <source>
        <strain evidence="6">CBS 133067</strain>
    </source>
</reference>
<evidence type="ECO:0000256" key="4">
    <source>
        <dbReference type="ARBA" id="ARBA00022729"/>
    </source>
</evidence>
<evidence type="ECO:0000313" key="6">
    <source>
        <dbReference type="EMBL" id="KAF2103282.1"/>
    </source>
</evidence>
<dbReference type="GO" id="GO:0016671">
    <property type="term" value="F:oxidoreductase activity, acting on a sulfur group of donors, disulfide as acceptor"/>
    <property type="evidence" value="ECO:0007669"/>
    <property type="project" value="InterPro"/>
</dbReference>
<dbReference type="PANTHER" id="PTHR13234:SF8">
    <property type="entry name" value="GAMMA-INTERFERON-INDUCIBLE LYSOSOMAL THIOL REDUCTASE"/>
    <property type="match status" value="1"/>
</dbReference>
<comment type="caution">
    <text evidence="6">The sequence shown here is derived from an EMBL/GenBank/DDBJ whole genome shotgun (WGS) entry which is preliminary data.</text>
</comment>
<evidence type="ECO:0008006" key="8">
    <source>
        <dbReference type="Google" id="ProtNLM"/>
    </source>
</evidence>
<comment type="subcellular location">
    <subcellularLocation>
        <location evidence="1">Secreted</location>
    </subcellularLocation>
</comment>
<sequence>SKCPDARDCLRDLILPTMQEVSPKVDFTMSFIGKSTDDDGVECMHGETECLGNIVELCAAHLYPDPKIYLGFAMCLSKDYEKIPQEDFVDECALEHSIDFGKLNSCMSKDDGAFALGMLRSSFNRSDDVGATKSCTVRLNNKVRCIRDGGEWKDCDAGSSPEDLIRDVNEAYDGSASAQR</sequence>
<keyword evidence="4" id="KW-0732">Signal</keyword>
<evidence type="ECO:0000256" key="2">
    <source>
        <dbReference type="ARBA" id="ARBA00005679"/>
    </source>
</evidence>
<keyword evidence="5" id="KW-0325">Glycoprotein</keyword>
<name>A0A9P4INV3_9PEZI</name>
<dbReference type="PANTHER" id="PTHR13234">
    <property type="entry name" value="GAMMA-INTERFERON INDUCIBLE LYSOSOMAL THIOL REDUCTASE GILT"/>
    <property type="match status" value="1"/>
</dbReference>
<evidence type="ECO:0000313" key="7">
    <source>
        <dbReference type="Proteomes" id="UP000799772"/>
    </source>
</evidence>
<proteinExistence type="inferred from homology"/>
<dbReference type="GO" id="GO:0005576">
    <property type="term" value="C:extracellular region"/>
    <property type="evidence" value="ECO:0007669"/>
    <property type="project" value="UniProtKB-SubCell"/>
</dbReference>
<evidence type="ECO:0000256" key="1">
    <source>
        <dbReference type="ARBA" id="ARBA00004613"/>
    </source>
</evidence>
<dbReference type="EMBL" id="ML978122">
    <property type="protein sequence ID" value="KAF2103282.1"/>
    <property type="molecule type" value="Genomic_DNA"/>
</dbReference>
<dbReference type="InterPro" id="IPR004911">
    <property type="entry name" value="Interferon-induced_GILT"/>
</dbReference>
<keyword evidence="3" id="KW-0964">Secreted</keyword>
<gene>
    <name evidence="6" type="ORF">NA57DRAFT_33229</name>
</gene>
<dbReference type="OrthoDB" id="958254at2759"/>
<feature type="non-terminal residue" evidence="6">
    <location>
        <position position="1"/>
    </location>
</feature>
<evidence type="ECO:0000256" key="5">
    <source>
        <dbReference type="ARBA" id="ARBA00023180"/>
    </source>
</evidence>
<accession>A0A9P4INV3</accession>
<comment type="similarity">
    <text evidence="2">Belongs to the GILT family.</text>
</comment>
<keyword evidence="7" id="KW-1185">Reference proteome</keyword>
<dbReference type="AlphaFoldDB" id="A0A9P4INV3"/>
<dbReference type="Proteomes" id="UP000799772">
    <property type="component" value="Unassembled WGS sequence"/>
</dbReference>
<organism evidence="6 7">
    <name type="scientific">Rhizodiscina lignyota</name>
    <dbReference type="NCBI Taxonomy" id="1504668"/>
    <lineage>
        <taxon>Eukaryota</taxon>
        <taxon>Fungi</taxon>
        <taxon>Dikarya</taxon>
        <taxon>Ascomycota</taxon>
        <taxon>Pezizomycotina</taxon>
        <taxon>Dothideomycetes</taxon>
        <taxon>Pleosporomycetidae</taxon>
        <taxon>Aulographales</taxon>
        <taxon>Rhizodiscinaceae</taxon>
        <taxon>Rhizodiscina</taxon>
    </lineage>
</organism>